<dbReference type="InterPro" id="IPR042099">
    <property type="entry name" value="ANL_N_sf"/>
</dbReference>
<dbReference type="PANTHER" id="PTHR42921">
    <property type="entry name" value="ACETOACETYL-COA SYNTHETASE"/>
    <property type="match status" value="1"/>
</dbReference>
<dbReference type="GO" id="GO:0030729">
    <property type="term" value="F:acetoacetate-CoA ligase activity"/>
    <property type="evidence" value="ECO:0007669"/>
    <property type="project" value="TreeGrafter"/>
</dbReference>
<dbReference type="AlphaFoldDB" id="A0A382D6L5"/>
<name>A0A382D6L5_9ZZZZ</name>
<dbReference type="SUPFAM" id="SSF56801">
    <property type="entry name" value="Acetyl-CoA synthetase-like"/>
    <property type="match status" value="1"/>
</dbReference>
<sequence>MNEKLWEASQTKKKYSNLYKYEKFLSKKYNLNIKQNYSRILKWTINNPNKFWSSIWDFTGVKGIKKEKSYLSKILFKSKFLINSELNFAENLLSKNDNSKAITFISENGYREVRSWKDLNLNVNKIANFIKKINIKENDRVAAYLPNLIETVEAFIATTSLGAIWSSCSPDFGVEGVIERFAQIKPKVLIIADRYYYNGKEINIIERLPHILKKIKSIKNIIIVNYPGKTYLKFEKIKKIKINFWKEITKMKQKKIEFKRFNFEHDLAILYSSGTTGKPKCICHRTGGVLLQHLKEHQLHCDIKENDNVFYFTTCGWM</sequence>
<evidence type="ECO:0000313" key="2">
    <source>
        <dbReference type="EMBL" id="SVB34060.1"/>
    </source>
</evidence>
<gene>
    <name evidence="2" type="ORF">METZ01_LOCUS186914</name>
</gene>
<dbReference type="PROSITE" id="PS00455">
    <property type="entry name" value="AMP_BINDING"/>
    <property type="match status" value="1"/>
</dbReference>
<dbReference type="Gene3D" id="3.40.50.12780">
    <property type="entry name" value="N-terminal domain of ligase-like"/>
    <property type="match status" value="1"/>
</dbReference>
<feature type="non-terminal residue" evidence="2">
    <location>
        <position position="318"/>
    </location>
</feature>
<protein>
    <recommendedName>
        <fullName evidence="1">AMP-dependent synthetase/ligase domain-containing protein</fullName>
    </recommendedName>
</protein>
<feature type="domain" description="AMP-dependent synthetase/ligase" evidence="1">
    <location>
        <begin position="104"/>
        <end position="316"/>
    </location>
</feature>
<dbReference type="Pfam" id="PF00501">
    <property type="entry name" value="AMP-binding"/>
    <property type="match status" value="1"/>
</dbReference>
<proteinExistence type="predicted"/>
<reference evidence="2" key="1">
    <citation type="submission" date="2018-05" db="EMBL/GenBank/DDBJ databases">
        <authorList>
            <person name="Lanie J.A."/>
            <person name="Ng W.-L."/>
            <person name="Kazmierczak K.M."/>
            <person name="Andrzejewski T.M."/>
            <person name="Davidsen T.M."/>
            <person name="Wayne K.J."/>
            <person name="Tettelin H."/>
            <person name="Glass J.I."/>
            <person name="Rusch D."/>
            <person name="Podicherti R."/>
            <person name="Tsui H.-C.T."/>
            <person name="Winkler M.E."/>
        </authorList>
    </citation>
    <scope>NUCLEOTIDE SEQUENCE</scope>
</reference>
<dbReference type="EMBL" id="UINC01037885">
    <property type="protein sequence ID" value="SVB34060.1"/>
    <property type="molecule type" value="Genomic_DNA"/>
</dbReference>
<dbReference type="PANTHER" id="PTHR42921:SF1">
    <property type="entry name" value="ACETOACETYL-COA SYNTHETASE"/>
    <property type="match status" value="1"/>
</dbReference>
<dbReference type="InterPro" id="IPR020845">
    <property type="entry name" value="AMP-binding_CS"/>
</dbReference>
<accession>A0A382D6L5</accession>
<evidence type="ECO:0000259" key="1">
    <source>
        <dbReference type="Pfam" id="PF00501"/>
    </source>
</evidence>
<dbReference type="InterPro" id="IPR000873">
    <property type="entry name" value="AMP-dep_synth/lig_dom"/>
</dbReference>
<organism evidence="2">
    <name type="scientific">marine metagenome</name>
    <dbReference type="NCBI Taxonomy" id="408172"/>
    <lineage>
        <taxon>unclassified sequences</taxon>
        <taxon>metagenomes</taxon>
        <taxon>ecological metagenomes</taxon>
    </lineage>
</organism>